<feature type="transmembrane region" description="Helical" evidence="1">
    <location>
        <begin position="144"/>
        <end position="167"/>
    </location>
</feature>
<evidence type="ECO:0000313" key="4">
    <source>
        <dbReference type="Proteomes" id="UP001162131"/>
    </source>
</evidence>
<keyword evidence="4" id="KW-1185">Reference proteome</keyword>
<feature type="transmembrane region" description="Helical" evidence="1">
    <location>
        <begin position="870"/>
        <end position="894"/>
    </location>
</feature>
<evidence type="ECO:0000313" key="3">
    <source>
        <dbReference type="EMBL" id="CAG9311209.1"/>
    </source>
</evidence>
<comment type="caution">
    <text evidence="3">The sequence shown here is derived from an EMBL/GenBank/DDBJ whole genome shotgun (WGS) entry which is preliminary data.</text>
</comment>
<feature type="transmembrane region" description="Helical" evidence="1">
    <location>
        <begin position="292"/>
        <end position="314"/>
    </location>
</feature>
<organism evidence="3 4">
    <name type="scientific">Blepharisma stoltei</name>
    <dbReference type="NCBI Taxonomy" id="1481888"/>
    <lineage>
        <taxon>Eukaryota</taxon>
        <taxon>Sar</taxon>
        <taxon>Alveolata</taxon>
        <taxon>Ciliophora</taxon>
        <taxon>Postciliodesmatophora</taxon>
        <taxon>Heterotrichea</taxon>
        <taxon>Heterotrichida</taxon>
        <taxon>Blepharismidae</taxon>
        <taxon>Blepharisma</taxon>
    </lineage>
</organism>
<keyword evidence="1" id="KW-0472">Membrane</keyword>
<gene>
    <name evidence="3" type="ORF">BSTOLATCC_MIC3501</name>
</gene>
<protein>
    <recommendedName>
        <fullName evidence="2">TmcB/TmcC TPR repeats domain-containing protein</fullName>
    </recommendedName>
</protein>
<keyword evidence="1" id="KW-1133">Transmembrane helix</keyword>
<evidence type="ECO:0000256" key="1">
    <source>
        <dbReference type="SAM" id="Phobius"/>
    </source>
</evidence>
<sequence length="1010" mass="119055">MFSNEDEISNYSIFSKELCKIKKEKSILNSIFELYYKLYHSKLIEEKSLLIQKVVESIESAIWCSQIASLLWIPHLPIANWDKNMEIWEIFGYSRLDNICSEMDLSIDFLYLSISITFTLFLSIIVLVFIIYRSFNIPRLVFDIFKWIFNLWIIIIFIPSTVIYSIFLKNNIFEQKVISEYKNNNESEKFEISLAWQILIILAMIINFLMISSYAEFSGEIRHSVNQKNIKARAHSKIEMHKAIFTYFSAIVYVLFDEDSMIYFQLIEMIVAIFITIEIIILLPYFSYYCNLMLILQFFTVAFISFGFILGHWIDNSLFIILFTIFVWPPSILHAIHVSWKYQKNLNWKLPVGLIGIKSKYQLEKILRHSMCISDSEHKTQIIYLFEKFFIENILLRDKLQSIWISNYCLYTLKDENLAKIKLCKSKKIPEWNMETNFQEYLCDKNIKNSPLSESSQYIDYFQQLIMIKKKDFKLCIKLLKFYEEITSYKPDLKRLSKSLDWVDKRIKFLDNHYTELTTQYFYSKEFLDLYASFSKDIIFDLEKSNFLESKLKSADLNMLGSYSKILSSFNETNGIFIISAEEDSFGTILFSNSVAKSITQSLVTIDGCNIMDIIPSYYREKMKEELNNILHYSSTEEIDLREGLFLNFHSNFIVECIGKVCITSIDNFFIFMLIFKQKETKNEIALISENGEICGYTKNFPKAVKISSEILAGFNIKKLFSEEKEFDLQWSVPYYLQNCETETILIFSWHHFYKLKVFYVLLMNDYEEIQKWKNNSYNNIQEENFALSRQLSLKLPMLEENNLFIRKKFYDLDLVDTDINLSPTNINNTTDADCNLLENKDENKYQVSEKPQLKNLLQKALMSAKSINILHAAFIISIIAVLSANISVLFFAISNINFIRNMDLPIVIGKIEKGMQNIAASAQILWVFGSNTDDLSKMFLYQATTFMQVFLSRLKSVYSDVTSDIKKWDYCSGRQIFFDESIYLWNSDFSRNVNLFEMMLRFNQLVKNI</sequence>
<feature type="transmembrane region" description="Helical" evidence="1">
    <location>
        <begin position="320"/>
        <end position="340"/>
    </location>
</feature>
<accession>A0AAU9I7X0</accession>
<evidence type="ECO:0000259" key="2">
    <source>
        <dbReference type="Pfam" id="PF25474"/>
    </source>
</evidence>
<feature type="transmembrane region" description="Helical" evidence="1">
    <location>
        <begin position="109"/>
        <end position="132"/>
    </location>
</feature>
<proteinExistence type="predicted"/>
<dbReference type="EMBL" id="CAJZBQ010000004">
    <property type="protein sequence ID" value="CAG9311209.1"/>
    <property type="molecule type" value="Genomic_DNA"/>
</dbReference>
<reference evidence="3" key="1">
    <citation type="submission" date="2021-09" db="EMBL/GenBank/DDBJ databases">
        <authorList>
            <consortium name="AG Swart"/>
            <person name="Singh M."/>
            <person name="Singh A."/>
            <person name="Seah K."/>
            <person name="Emmerich C."/>
        </authorList>
    </citation>
    <scope>NUCLEOTIDE SEQUENCE</scope>
    <source>
        <strain evidence="3">ATCC30299</strain>
    </source>
</reference>
<feature type="transmembrane region" description="Helical" evidence="1">
    <location>
        <begin position="194"/>
        <end position="217"/>
    </location>
</feature>
<name>A0AAU9I7X0_9CILI</name>
<dbReference type="AlphaFoldDB" id="A0AAU9I7X0"/>
<feature type="domain" description="TmcB/TmcC TPR repeats" evidence="2">
    <location>
        <begin position="455"/>
        <end position="554"/>
    </location>
</feature>
<keyword evidence="1" id="KW-0812">Transmembrane</keyword>
<dbReference type="InterPro" id="IPR057352">
    <property type="entry name" value="TPR_TmcB/C"/>
</dbReference>
<dbReference type="Pfam" id="PF25474">
    <property type="entry name" value="TPR_TmcB"/>
    <property type="match status" value="1"/>
</dbReference>
<dbReference type="Proteomes" id="UP001162131">
    <property type="component" value="Unassembled WGS sequence"/>
</dbReference>
<feature type="transmembrane region" description="Helical" evidence="1">
    <location>
        <begin position="262"/>
        <end position="285"/>
    </location>
</feature>